<name>A0AAU9NAE0_9ASTR</name>
<organism evidence="3 4">
    <name type="scientific">Lactuca virosa</name>
    <dbReference type="NCBI Taxonomy" id="75947"/>
    <lineage>
        <taxon>Eukaryota</taxon>
        <taxon>Viridiplantae</taxon>
        <taxon>Streptophyta</taxon>
        <taxon>Embryophyta</taxon>
        <taxon>Tracheophyta</taxon>
        <taxon>Spermatophyta</taxon>
        <taxon>Magnoliopsida</taxon>
        <taxon>eudicotyledons</taxon>
        <taxon>Gunneridae</taxon>
        <taxon>Pentapetalae</taxon>
        <taxon>asterids</taxon>
        <taxon>campanulids</taxon>
        <taxon>Asterales</taxon>
        <taxon>Asteraceae</taxon>
        <taxon>Cichorioideae</taxon>
        <taxon>Cichorieae</taxon>
        <taxon>Lactucinae</taxon>
        <taxon>Lactuca</taxon>
    </lineage>
</organism>
<protein>
    <recommendedName>
        <fullName evidence="2">KIB1-4 beta-propeller domain-containing protein</fullName>
    </recommendedName>
</protein>
<dbReference type="SUPFAM" id="SSF81383">
    <property type="entry name" value="F-box domain"/>
    <property type="match status" value="1"/>
</dbReference>
<sequence>MTSISRNHDDPSSTSSSSHSSSKRIKSNDVNVRPWSDFNHDVLSLVMMQLGVIDFLAFSGVCKSWRSVALSNRKRSCVGITCGYLILFKRKKRDFWLVNPITRHEIRFRPVPSACFFYATPKIIAVLVNSPSISTNRVLVMLNIDLSKIWLSSSTAAEGSWNLVSSTFYIKYLHVFKGKIYTICSKDYSSKVRHLCELTLNPKPALTLIETKNFPNDVLNFQKLVSSGENLYVMESFSFGLHNVHELDFGKKEWVRFEETTGERAFFLSKFRHSAVDKPELWADPRSQRGQCYFTNENTHGKFFTMDQWYFPHEC</sequence>
<evidence type="ECO:0000256" key="1">
    <source>
        <dbReference type="SAM" id="MobiDB-lite"/>
    </source>
</evidence>
<dbReference type="InterPro" id="IPR036047">
    <property type="entry name" value="F-box-like_dom_sf"/>
</dbReference>
<reference evidence="3 4" key="1">
    <citation type="submission" date="2022-01" db="EMBL/GenBank/DDBJ databases">
        <authorList>
            <person name="Xiong W."/>
            <person name="Schranz E."/>
        </authorList>
    </citation>
    <scope>NUCLEOTIDE SEQUENCE [LARGE SCALE GENOMIC DNA]</scope>
</reference>
<dbReference type="EMBL" id="CAKMRJ010004445">
    <property type="protein sequence ID" value="CAH1435860.1"/>
    <property type="molecule type" value="Genomic_DNA"/>
</dbReference>
<feature type="compositionally biased region" description="Basic and acidic residues" evidence="1">
    <location>
        <begin position="1"/>
        <end position="11"/>
    </location>
</feature>
<evidence type="ECO:0000313" key="4">
    <source>
        <dbReference type="Proteomes" id="UP001157418"/>
    </source>
</evidence>
<feature type="domain" description="KIB1-4 beta-propeller" evidence="2">
    <location>
        <begin position="70"/>
        <end position="298"/>
    </location>
</feature>
<dbReference type="AlphaFoldDB" id="A0AAU9NAE0"/>
<evidence type="ECO:0000259" key="2">
    <source>
        <dbReference type="Pfam" id="PF03478"/>
    </source>
</evidence>
<dbReference type="Pfam" id="PF03478">
    <property type="entry name" value="Beta-prop_KIB1-4"/>
    <property type="match status" value="1"/>
</dbReference>
<dbReference type="Proteomes" id="UP001157418">
    <property type="component" value="Unassembled WGS sequence"/>
</dbReference>
<dbReference type="InterPro" id="IPR005174">
    <property type="entry name" value="KIB1-4_b-propeller"/>
</dbReference>
<evidence type="ECO:0000313" key="3">
    <source>
        <dbReference type="EMBL" id="CAH1435860.1"/>
    </source>
</evidence>
<keyword evidence="4" id="KW-1185">Reference proteome</keyword>
<accession>A0AAU9NAE0</accession>
<dbReference type="PANTHER" id="PTHR45463">
    <property type="entry name" value="OS09G0392200 PROTEIN"/>
    <property type="match status" value="1"/>
</dbReference>
<feature type="region of interest" description="Disordered" evidence="1">
    <location>
        <begin position="1"/>
        <end position="25"/>
    </location>
</feature>
<comment type="caution">
    <text evidence="3">The sequence shown here is derived from an EMBL/GenBank/DDBJ whole genome shotgun (WGS) entry which is preliminary data.</text>
</comment>
<proteinExistence type="predicted"/>
<dbReference type="PANTHER" id="PTHR45463:SF8">
    <property type="entry name" value="OS09G0392200 PROTEIN"/>
    <property type="match status" value="1"/>
</dbReference>
<gene>
    <name evidence="3" type="ORF">LVIROSA_LOCUS22267</name>
</gene>
<dbReference type="Gene3D" id="1.20.1280.50">
    <property type="match status" value="1"/>
</dbReference>